<dbReference type="RefSeq" id="WP_097645748.1">
    <property type="nucleotide sequence ID" value="NZ_NQWI01000147.1"/>
</dbReference>
<dbReference type="OrthoDB" id="569771at2"/>
<dbReference type="PANTHER" id="PTHR35586:SF1">
    <property type="entry name" value="SLL1691 PROTEIN"/>
    <property type="match status" value="1"/>
</dbReference>
<evidence type="ECO:0000313" key="2">
    <source>
        <dbReference type="EMBL" id="PDW01218.1"/>
    </source>
</evidence>
<evidence type="ECO:0000259" key="1">
    <source>
        <dbReference type="Pfam" id="PF14261"/>
    </source>
</evidence>
<feature type="domain" description="DUF4351" evidence="1">
    <location>
        <begin position="173"/>
        <end position="230"/>
    </location>
</feature>
<name>A0A2A6RES4_9CHLR</name>
<reference evidence="3" key="1">
    <citation type="submission" date="2017-08" db="EMBL/GenBank/DDBJ databases">
        <authorList>
            <person name="Grouzdev D.S."/>
            <person name="Gaisin V.A."/>
            <person name="Rysina M.S."/>
            <person name="Gorlenko V.M."/>
        </authorList>
    </citation>
    <scope>NUCLEOTIDE SEQUENCE [LARGE SCALE GENOMIC DNA]</scope>
    <source>
        <strain evidence="3">Kir15-3F</strain>
    </source>
</reference>
<keyword evidence="3" id="KW-1185">Reference proteome</keyword>
<sequence>IHLEIQAQRDLDFAKRMCRYHVRLFDRQNGPVLSLAVLADDDPHWRPDRFGYDIADCVLMLRFPTVKLWALDAQMLEASANPIATITLIHREAQATRHDPEERMRRKIARFRACLRQGYSAEDLRHLYRLLDQLMRLPPSIDEPVRATMRQIEQEERGMTPFVTSIERLAGAEGEARGERKVVLRLLERKLGSLSAALEAEVAALDTTQLDALSEALLSFTAQAHLAAWLQGQREGWDVAPFEASAYLQVERNMVLRLLKYKIGSLNETLETKIAELNSAQLDALSKALLDFTTQAELAAWLRGQGGGDSVRSA</sequence>
<dbReference type="PANTHER" id="PTHR35586">
    <property type="entry name" value="SLL1691 PROTEIN"/>
    <property type="match status" value="1"/>
</dbReference>
<feature type="non-terminal residue" evidence="2">
    <location>
        <position position="1"/>
    </location>
</feature>
<comment type="caution">
    <text evidence="2">The sequence shown here is derived from an EMBL/GenBank/DDBJ whole genome shotgun (WGS) entry which is preliminary data.</text>
</comment>
<feature type="domain" description="DUF4351" evidence="1">
    <location>
        <begin position="249"/>
        <end position="302"/>
    </location>
</feature>
<protein>
    <recommendedName>
        <fullName evidence="1">DUF4351 domain-containing protein</fullName>
    </recommendedName>
</protein>
<dbReference type="EMBL" id="NQWI01000147">
    <property type="protein sequence ID" value="PDW01218.1"/>
    <property type="molecule type" value="Genomic_DNA"/>
</dbReference>
<proteinExistence type="predicted"/>
<dbReference type="Proteomes" id="UP000220527">
    <property type="component" value="Unassembled WGS sequence"/>
</dbReference>
<gene>
    <name evidence="2" type="ORF">CJ255_19420</name>
</gene>
<dbReference type="InterPro" id="IPR025587">
    <property type="entry name" value="DUF4351"/>
</dbReference>
<dbReference type="Pfam" id="PF14261">
    <property type="entry name" value="DUF4351"/>
    <property type="match status" value="2"/>
</dbReference>
<accession>A0A2A6RES4</accession>
<organism evidence="2 3">
    <name type="scientific">Candidatus Viridilinea mediisalina</name>
    <dbReference type="NCBI Taxonomy" id="2024553"/>
    <lineage>
        <taxon>Bacteria</taxon>
        <taxon>Bacillati</taxon>
        <taxon>Chloroflexota</taxon>
        <taxon>Chloroflexia</taxon>
        <taxon>Chloroflexales</taxon>
        <taxon>Chloroflexineae</taxon>
        <taxon>Oscillochloridaceae</taxon>
        <taxon>Candidatus Viridilinea</taxon>
    </lineage>
</organism>
<dbReference type="AlphaFoldDB" id="A0A2A6RES4"/>
<evidence type="ECO:0000313" key="3">
    <source>
        <dbReference type="Proteomes" id="UP000220527"/>
    </source>
</evidence>